<protein>
    <submittedName>
        <fullName evidence="2">RidA family protein</fullName>
    </submittedName>
</protein>
<dbReference type="InterPro" id="IPR013813">
    <property type="entry name" value="Endoribo_LPSP/chorism_mut-like"/>
</dbReference>
<comment type="caution">
    <text evidence="2">The sequence shown here is derived from an EMBL/GenBank/DDBJ whole genome shotgun (WGS) entry which is preliminary data.</text>
</comment>
<keyword evidence="3" id="KW-1185">Reference proteome</keyword>
<dbReference type="EMBL" id="JAHQCW010000024">
    <property type="protein sequence ID" value="MBU9737750.1"/>
    <property type="molecule type" value="Genomic_DNA"/>
</dbReference>
<dbReference type="SUPFAM" id="SSF55298">
    <property type="entry name" value="YjgF-like"/>
    <property type="match status" value="1"/>
</dbReference>
<dbReference type="AlphaFoldDB" id="A0A949JYV4"/>
<dbReference type="Proteomes" id="UP000712157">
    <property type="component" value="Unassembled WGS sequence"/>
</dbReference>
<dbReference type="PANTHER" id="PTHR43760">
    <property type="entry name" value="ENDORIBONUCLEASE-RELATED"/>
    <property type="match status" value="1"/>
</dbReference>
<evidence type="ECO:0000313" key="3">
    <source>
        <dbReference type="Proteomes" id="UP000712157"/>
    </source>
</evidence>
<dbReference type="PANTHER" id="PTHR43760:SF1">
    <property type="entry name" value="ENDORIBONUCLEASE L-PSP_CHORISMATE MUTASE-LIKE DOMAIN-CONTAINING PROTEIN"/>
    <property type="match status" value="1"/>
</dbReference>
<reference evidence="2" key="1">
    <citation type="submission" date="2021-06" db="EMBL/GenBank/DDBJ databases">
        <title>Description of novel taxa of the family Lachnospiraceae.</title>
        <authorList>
            <person name="Chaplin A.V."/>
            <person name="Sokolova S.R."/>
            <person name="Pikina A.P."/>
            <person name="Korzhanova M."/>
            <person name="Belova V."/>
            <person name="Korostin D."/>
            <person name="Efimov B.A."/>
        </authorList>
    </citation>
    <scope>NUCLEOTIDE SEQUENCE</scope>
    <source>
        <strain evidence="2">ASD5720</strain>
    </source>
</reference>
<dbReference type="Gene3D" id="3.30.1330.40">
    <property type="entry name" value="RutC-like"/>
    <property type="match status" value="1"/>
</dbReference>
<sequence>MTIDERLKEKGIELVDPPVPTASYVPCVTVGNLVYVSGQGPVRDGKNVYEGTVGKDITPEEAQKAARLCGCNILAQMKKHLGSLERIKRIVNLKGYVACTDDFKGQAVVVNGASDLMKEVLGDNGAHTRCALGTNSLPTGIPVEVEAVFEIYEQR</sequence>
<name>A0A949JYV4_9FIRM</name>
<dbReference type="Pfam" id="PF14588">
    <property type="entry name" value="YjgF_endoribonc"/>
    <property type="match status" value="1"/>
</dbReference>
<dbReference type="RefSeq" id="WP_238722177.1">
    <property type="nucleotide sequence ID" value="NZ_JAHQCW010000024.1"/>
</dbReference>
<accession>A0A949JYV4</accession>
<dbReference type="CDD" id="cd02199">
    <property type="entry name" value="YjgF_YER057c_UK114_like_1"/>
    <property type="match status" value="1"/>
</dbReference>
<feature type="domain" description="Endoribonuclease L-PSP/chorismate mutase-like" evidence="1">
    <location>
        <begin position="6"/>
        <end position="135"/>
    </location>
</feature>
<organism evidence="2 3">
    <name type="scientific">Diplocloster agilis</name>
    <dbReference type="NCBI Taxonomy" id="2850323"/>
    <lineage>
        <taxon>Bacteria</taxon>
        <taxon>Bacillati</taxon>
        <taxon>Bacillota</taxon>
        <taxon>Clostridia</taxon>
        <taxon>Lachnospirales</taxon>
        <taxon>Lachnospiraceae</taxon>
        <taxon>Diplocloster</taxon>
    </lineage>
</organism>
<proteinExistence type="predicted"/>
<gene>
    <name evidence="2" type="ORF">KTH89_14480</name>
</gene>
<evidence type="ECO:0000313" key="2">
    <source>
        <dbReference type="EMBL" id="MBU9737750.1"/>
    </source>
</evidence>
<evidence type="ECO:0000259" key="1">
    <source>
        <dbReference type="Pfam" id="PF14588"/>
    </source>
</evidence>
<dbReference type="InterPro" id="IPR035959">
    <property type="entry name" value="RutC-like_sf"/>
</dbReference>